<evidence type="ECO:0000313" key="2">
    <source>
        <dbReference type="EMBL" id="EGG10594.1"/>
    </source>
</evidence>
<evidence type="ECO:0000313" key="3">
    <source>
        <dbReference type="Proteomes" id="UP000001072"/>
    </source>
</evidence>
<feature type="compositionally biased region" description="Basic and acidic residues" evidence="1">
    <location>
        <begin position="1"/>
        <end position="32"/>
    </location>
</feature>
<dbReference type="Proteomes" id="UP000001072">
    <property type="component" value="Unassembled WGS sequence"/>
</dbReference>
<dbReference type="AlphaFoldDB" id="F4R9V6"/>
<dbReference type="GeneID" id="18928951"/>
<feature type="compositionally biased region" description="Polar residues" evidence="1">
    <location>
        <begin position="65"/>
        <end position="74"/>
    </location>
</feature>
<sequence length="74" mass="8277">MAETARLEEEKKANHALRLKEQALEREKRAGSRDPGANTSSTDLTLPRQETNQPPIIGTEIDPPETNNLKLIRS</sequence>
<name>F4R9V6_MELLP</name>
<evidence type="ECO:0000256" key="1">
    <source>
        <dbReference type="SAM" id="MobiDB-lite"/>
    </source>
</evidence>
<keyword evidence="3" id="KW-1185">Reference proteome</keyword>
<organism evidence="3">
    <name type="scientific">Melampsora larici-populina (strain 98AG31 / pathotype 3-4-7)</name>
    <name type="common">Poplar leaf rust fungus</name>
    <dbReference type="NCBI Taxonomy" id="747676"/>
    <lineage>
        <taxon>Eukaryota</taxon>
        <taxon>Fungi</taxon>
        <taxon>Dikarya</taxon>
        <taxon>Basidiomycota</taxon>
        <taxon>Pucciniomycotina</taxon>
        <taxon>Pucciniomycetes</taxon>
        <taxon>Pucciniales</taxon>
        <taxon>Melampsoraceae</taxon>
        <taxon>Melampsora</taxon>
    </lineage>
</organism>
<proteinExistence type="predicted"/>
<reference evidence="3" key="1">
    <citation type="journal article" date="2011" name="Proc. Natl. Acad. Sci. U.S.A.">
        <title>Obligate biotrophy features unraveled by the genomic analysis of rust fungi.</title>
        <authorList>
            <person name="Duplessis S."/>
            <person name="Cuomo C.A."/>
            <person name="Lin Y.-C."/>
            <person name="Aerts A."/>
            <person name="Tisserant E."/>
            <person name="Veneault-Fourrey C."/>
            <person name="Joly D.L."/>
            <person name="Hacquard S."/>
            <person name="Amselem J."/>
            <person name="Cantarel B.L."/>
            <person name="Chiu R."/>
            <person name="Coutinho P.M."/>
            <person name="Feau N."/>
            <person name="Field M."/>
            <person name="Frey P."/>
            <person name="Gelhaye E."/>
            <person name="Goldberg J."/>
            <person name="Grabherr M.G."/>
            <person name="Kodira C.D."/>
            <person name="Kohler A."/>
            <person name="Kuees U."/>
            <person name="Lindquist E.A."/>
            <person name="Lucas S.M."/>
            <person name="Mago R."/>
            <person name="Mauceli E."/>
            <person name="Morin E."/>
            <person name="Murat C."/>
            <person name="Pangilinan J.L."/>
            <person name="Park R."/>
            <person name="Pearson M."/>
            <person name="Quesneville H."/>
            <person name="Rouhier N."/>
            <person name="Sakthikumar S."/>
            <person name="Salamov A.A."/>
            <person name="Schmutz J."/>
            <person name="Selles B."/>
            <person name="Shapiro H."/>
            <person name="Tanguay P."/>
            <person name="Tuskan G.A."/>
            <person name="Henrissat B."/>
            <person name="Van de Peer Y."/>
            <person name="Rouze P."/>
            <person name="Ellis J.G."/>
            <person name="Dodds P.N."/>
            <person name="Schein J.E."/>
            <person name="Zhong S."/>
            <person name="Hamelin R.C."/>
            <person name="Grigoriev I.V."/>
            <person name="Szabo L.J."/>
            <person name="Martin F."/>
        </authorList>
    </citation>
    <scope>NUCLEOTIDE SEQUENCE [LARGE SCALE GENOMIC DNA]</scope>
    <source>
        <strain evidence="3">98AG31 / pathotype 3-4-7</strain>
    </source>
</reference>
<dbReference type="VEuPathDB" id="FungiDB:MELLADRAFT_55089"/>
<dbReference type="EMBL" id="GL883094">
    <property type="protein sequence ID" value="EGG10594.1"/>
    <property type="molecule type" value="Genomic_DNA"/>
</dbReference>
<accession>F4R9V6</accession>
<dbReference type="InParanoid" id="F4R9V6"/>
<feature type="region of interest" description="Disordered" evidence="1">
    <location>
        <begin position="1"/>
        <end position="74"/>
    </location>
</feature>
<dbReference type="RefSeq" id="XP_007406063.1">
    <property type="nucleotide sequence ID" value="XM_007406001.1"/>
</dbReference>
<dbReference type="KEGG" id="mlr:MELLADRAFT_55089"/>
<protein>
    <submittedName>
        <fullName evidence="2">Uncharacterized protein</fullName>
    </submittedName>
</protein>
<dbReference type="HOGENOM" id="CLU_2688313_0_0_1"/>
<gene>
    <name evidence="2" type="ORF">MELLADRAFT_55089</name>
</gene>
<feature type="compositionally biased region" description="Polar residues" evidence="1">
    <location>
        <begin position="37"/>
        <end position="54"/>
    </location>
</feature>